<organism evidence="3 4">
    <name type="scientific">Amycolatopsis echigonensis</name>
    <dbReference type="NCBI Taxonomy" id="2576905"/>
    <lineage>
        <taxon>Bacteria</taxon>
        <taxon>Bacillati</taxon>
        <taxon>Actinomycetota</taxon>
        <taxon>Actinomycetes</taxon>
        <taxon>Pseudonocardiales</taxon>
        <taxon>Pseudonocardiaceae</taxon>
        <taxon>Amycolatopsis</taxon>
    </lineage>
</organism>
<comment type="caution">
    <text evidence="3">The sequence shown here is derived from an EMBL/GenBank/DDBJ whole genome shotgun (WGS) entry which is preliminary data.</text>
</comment>
<dbReference type="Pfam" id="PF04230">
    <property type="entry name" value="PS_pyruv_trans"/>
    <property type="match status" value="1"/>
</dbReference>
<dbReference type="Proteomes" id="UP000550260">
    <property type="component" value="Unassembled WGS sequence"/>
</dbReference>
<evidence type="ECO:0000259" key="2">
    <source>
        <dbReference type="Pfam" id="PF04230"/>
    </source>
</evidence>
<dbReference type="PANTHER" id="PTHR36836">
    <property type="entry name" value="COLANIC ACID BIOSYNTHESIS PROTEIN WCAK"/>
    <property type="match status" value="1"/>
</dbReference>
<dbReference type="AlphaFoldDB" id="A0A8E1VWS5"/>
<evidence type="ECO:0000256" key="1">
    <source>
        <dbReference type="SAM" id="MobiDB-lite"/>
    </source>
</evidence>
<dbReference type="EMBL" id="JACJHR010000012">
    <property type="protein sequence ID" value="MBB2499626.1"/>
    <property type="molecule type" value="Genomic_DNA"/>
</dbReference>
<name>A0A8E1VWS5_9PSEU</name>
<feature type="domain" description="Polysaccharide pyruvyl transferase" evidence="2">
    <location>
        <begin position="57"/>
        <end position="361"/>
    </location>
</feature>
<keyword evidence="3" id="KW-0808">Transferase</keyword>
<accession>A0A8E1VWS5</accession>
<feature type="region of interest" description="Disordered" evidence="1">
    <location>
        <begin position="1"/>
        <end position="38"/>
    </location>
</feature>
<reference evidence="3 4" key="1">
    <citation type="submission" date="2020-08" db="EMBL/GenBank/DDBJ databases">
        <title>Amycolatopsis echigonensis JCM 21831.</title>
        <authorList>
            <person name="Tedsree N."/>
            <person name="Kuncharoen N."/>
            <person name="Likhitwitayawuid K."/>
            <person name="Tanasupawat S."/>
        </authorList>
    </citation>
    <scope>NUCLEOTIDE SEQUENCE [LARGE SCALE GENOMIC DNA]</scope>
    <source>
        <strain evidence="3 4">JCM 21831</strain>
    </source>
</reference>
<evidence type="ECO:0000313" key="3">
    <source>
        <dbReference type="EMBL" id="MBB2499626.1"/>
    </source>
</evidence>
<dbReference type="PANTHER" id="PTHR36836:SF1">
    <property type="entry name" value="COLANIC ACID BIOSYNTHESIS PROTEIN WCAK"/>
    <property type="match status" value="1"/>
</dbReference>
<protein>
    <submittedName>
        <fullName evidence="3">Polysaccharide pyruvyl transferase family protein</fullName>
    </submittedName>
</protein>
<evidence type="ECO:0000313" key="4">
    <source>
        <dbReference type="Proteomes" id="UP000550260"/>
    </source>
</evidence>
<feature type="compositionally biased region" description="Basic residues" evidence="1">
    <location>
        <begin position="26"/>
        <end position="38"/>
    </location>
</feature>
<sequence>MVRQPGPARRGRGTRRGPGPGARGRAGPRGRPGGRRTRTAGAVTVRVGVFGLLGSGNLGNDGSLEAVLGFLRAEHPYAKVSAFCGGADTVQARYGIPAVRLNWYRGEYRHASGLRSIVTKGFGKIIDVFRTAWWVRRQNVVIVPGMGVLEATLPLRPWGFPYALFLLSLCGRLGRTKIALVSVGADRIRVPATRFLVRSASQLATYRSYRDELSRSAMANMGVRVTNDRVYPDLAFALPTPAAVEDPRAVGVGVMAYYGGNDDRARGEEIYRAYVDAMTEFVRYLVSQDRPVRLFIGDRIDQEVVDEIVETVASPLISAAVPGTLDELMRSMAEVGTVVATRYHNVLCALKAGRPTVAIGYAKKNDVLMAEMGLGEFCQEARAVEVPRLIEQFEEVQRRAPELKAELAARNEACGQQLKDQFALLSRTLIPAEVS</sequence>
<proteinExistence type="predicted"/>
<dbReference type="InterPro" id="IPR007345">
    <property type="entry name" value="Polysacch_pyruvyl_Trfase"/>
</dbReference>
<gene>
    <name evidence="3" type="ORF">H5411_10875</name>
</gene>
<dbReference type="GO" id="GO:0016740">
    <property type="term" value="F:transferase activity"/>
    <property type="evidence" value="ECO:0007669"/>
    <property type="project" value="UniProtKB-KW"/>
</dbReference>